<dbReference type="GO" id="GO:0015774">
    <property type="term" value="P:polysaccharide transport"/>
    <property type="evidence" value="ECO:0007669"/>
    <property type="project" value="InterPro"/>
</dbReference>
<dbReference type="InterPro" id="IPR007833">
    <property type="entry name" value="Capsule_polysaccharide_synth"/>
</dbReference>
<dbReference type="Pfam" id="PF05159">
    <property type="entry name" value="Capsule_synth"/>
    <property type="match status" value="1"/>
</dbReference>
<dbReference type="GO" id="GO:0000271">
    <property type="term" value="P:polysaccharide biosynthetic process"/>
    <property type="evidence" value="ECO:0007669"/>
    <property type="project" value="InterPro"/>
</dbReference>
<dbReference type="AlphaFoldDB" id="A0A2N0D1Q2"/>
<dbReference type="RefSeq" id="WP_100772913.1">
    <property type="nucleotide sequence ID" value="NZ_PIQN01000025.1"/>
</dbReference>
<reference evidence="1 2" key="1">
    <citation type="submission" date="2017-11" db="EMBL/GenBank/DDBJ databases">
        <authorList>
            <person name="Han C.G."/>
        </authorList>
    </citation>
    <scope>NUCLEOTIDE SEQUENCE [LARGE SCALE GENOMIC DNA]</scope>
    <source>
        <strain evidence="1 2">HCNT1</strain>
    </source>
</reference>
<keyword evidence="1" id="KW-0808">Transferase</keyword>
<organism evidence="1 2">
    <name type="scientific">Rhizobium sullae</name>
    <name type="common">Rhizobium hedysari</name>
    <dbReference type="NCBI Taxonomy" id="50338"/>
    <lineage>
        <taxon>Bacteria</taxon>
        <taxon>Pseudomonadati</taxon>
        <taxon>Pseudomonadota</taxon>
        <taxon>Alphaproteobacteria</taxon>
        <taxon>Hyphomicrobiales</taxon>
        <taxon>Rhizobiaceae</taxon>
        <taxon>Rhizobium/Agrobacterium group</taxon>
        <taxon>Rhizobium</taxon>
    </lineage>
</organism>
<comment type="caution">
    <text evidence="1">The sequence shown here is derived from an EMBL/GenBank/DDBJ whole genome shotgun (WGS) entry which is preliminary data.</text>
</comment>
<sequence length="359" mass="41034">MHDWFPDHKVIFAPMQLWPIDFAIDWKWRVLADRRSRVLAWQYKGVPQLKRFCRKHAVPFQYVEDGFIRSIALGAHAAPPMSLAFDAQDMYFNANVPTDLEDLLATYDFDSDTVLMERARKCIERQLAAGLSKYNQGERVSVEAIYGAKTKRRILVIGQVERDASIQYGSIKKYSNNDLVWIAVRENPNAQIIYKPHPEVLQGTADAMSDPDAVRGAALVLDMDISLSDALQTIDHVYTITSLAGFESLLRGIKVTALGCPFYSGWGVTDDRQPNKRRGRKLTAEQIFAAAYILYPRYFDPVQKEPIEIERALDILSQMRALQPRPDQLPAKEDDPLEDLVIRLSERLQATKKRKRLQP</sequence>
<protein>
    <submittedName>
        <fullName evidence="1">Beta-3-deoxy-D-manno-oct-2-ulosonic acid transferase</fullName>
    </submittedName>
</protein>
<dbReference type="Proteomes" id="UP000232164">
    <property type="component" value="Unassembled WGS sequence"/>
</dbReference>
<evidence type="ECO:0000313" key="2">
    <source>
        <dbReference type="Proteomes" id="UP000232164"/>
    </source>
</evidence>
<accession>A0A2N0D1Q2</accession>
<name>A0A2N0D1Q2_RHISU</name>
<reference evidence="1 2" key="2">
    <citation type="submission" date="2017-12" db="EMBL/GenBank/DDBJ databases">
        <title>Genome sequence of Rhizobium sullae HCNT1 isolated from Sulla coronaria nodules and featuring peculiar denitrification phenotypes.</title>
        <authorList>
            <person name="De Diego-Diaz B."/>
            <person name="Treu L."/>
            <person name="Campanaro S."/>
            <person name="Da Silva Duarte V."/>
            <person name="Basaglia M."/>
            <person name="Favaro L."/>
            <person name="Casella S."/>
            <person name="Squartini A."/>
        </authorList>
    </citation>
    <scope>NUCLEOTIDE SEQUENCE [LARGE SCALE GENOMIC DNA]</scope>
    <source>
        <strain evidence="1 2">HCNT1</strain>
    </source>
</reference>
<dbReference type="EMBL" id="PIQN01000025">
    <property type="protein sequence ID" value="PKA39987.1"/>
    <property type="molecule type" value="Genomic_DNA"/>
</dbReference>
<evidence type="ECO:0000313" key="1">
    <source>
        <dbReference type="EMBL" id="PKA39987.1"/>
    </source>
</evidence>
<dbReference type="CDD" id="cd16439">
    <property type="entry name" value="beta_Kdo_transferase_KpsC_2"/>
    <property type="match status" value="1"/>
</dbReference>
<proteinExistence type="predicted"/>
<dbReference type="GO" id="GO:0016740">
    <property type="term" value="F:transferase activity"/>
    <property type="evidence" value="ECO:0007669"/>
    <property type="project" value="UniProtKB-KW"/>
</dbReference>
<gene>
    <name evidence="1" type="ORF">CWR43_30240</name>
</gene>